<sequence>TPEHRFLVHVSNRPEHHAMPQSAQALCERYQASRDVLSCVLLLEAAVAETAAVLRPAGRSNNTNKALAAASELASEMIYALKPTEARTVMTARRDGSQPRLLRRLARELTEELGAYSAAGRKRNRWLDAWNKGGQLPPLRP</sequence>
<evidence type="ECO:0000313" key="2">
    <source>
        <dbReference type="Proteomes" id="UP001054857"/>
    </source>
</evidence>
<gene>
    <name evidence="1" type="ORF">Agub_g13797</name>
</gene>
<feature type="non-terminal residue" evidence="1">
    <location>
        <position position="1"/>
    </location>
</feature>
<accession>A0AAD3E0B0</accession>
<organism evidence="1 2">
    <name type="scientific">Astrephomene gubernaculifera</name>
    <dbReference type="NCBI Taxonomy" id="47775"/>
    <lineage>
        <taxon>Eukaryota</taxon>
        <taxon>Viridiplantae</taxon>
        <taxon>Chlorophyta</taxon>
        <taxon>core chlorophytes</taxon>
        <taxon>Chlorophyceae</taxon>
        <taxon>CS clade</taxon>
        <taxon>Chlamydomonadales</taxon>
        <taxon>Astrephomenaceae</taxon>
        <taxon>Astrephomene</taxon>
    </lineage>
</organism>
<keyword evidence="2" id="KW-1185">Reference proteome</keyword>
<protein>
    <submittedName>
        <fullName evidence="1">Uncharacterized protein</fullName>
    </submittedName>
</protein>
<name>A0AAD3E0B0_9CHLO</name>
<reference evidence="1 2" key="1">
    <citation type="journal article" date="2021" name="Sci. Rep.">
        <title>Genome sequencing of the multicellular alga Astrephomene provides insights into convergent evolution of germ-soma differentiation.</title>
        <authorList>
            <person name="Yamashita S."/>
            <person name="Yamamoto K."/>
            <person name="Matsuzaki R."/>
            <person name="Suzuki S."/>
            <person name="Yamaguchi H."/>
            <person name="Hirooka S."/>
            <person name="Minakuchi Y."/>
            <person name="Miyagishima S."/>
            <person name="Kawachi M."/>
            <person name="Toyoda A."/>
            <person name="Nozaki H."/>
        </authorList>
    </citation>
    <scope>NUCLEOTIDE SEQUENCE [LARGE SCALE GENOMIC DNA]</scope>
    <source>
        <strain evidence="1 2">NIES-4017</strain>
    </source>
</reference>
<proteinExistence type="predicted"/>
<comment type="caution">
    <text evidence="1">The sequence shown here is derived from an EMBL/GenBank/DDBJ whole genome shotgun (WGS) entry which is preliminary data.</text>
</comment>
<dbReference type="Proteomes" id="UP001054857">
    <property type="component" value="Unassembled WGS sequence"/>
</dbReference>
<dbReference type="EMBL" id="BMAR01000049">
    <property type="protein sequence ID" value="GFR51371.1"/>
    <property type="molecule type" value="Genomic_DNA"/>
</dbReference>
<evidence type="ECO:0000313" key="1">
    <source>
        <dbReference type="EMBL" id="GFR51371.1"/>
    </source>
</evidence>
<dbReference type="AlphaFoldDB" id="A0AAD3E0B0"/>